<sequence length="298" mass="32125">MASSTIASPANAAALGAYTSLVESSTDSRDQTLVIRQVTPDIVTFSIPFTRGGLIPIGGRSTAVRIPRSPKPTVTENAIQPAPQPPAGQEGVAGSEVFVYVSTPLTKATVEALKGLGEVKWLVTPDGEHGMHIQEYVDHYPGAQPIGVERFKEKKPNIAWAGLFGPKTDGETKTYGFEPEISLHQVSAHVNHELTAIHHPSGTLIQADMLFNLPPTEQYSRNGGIPALMKLTGSGKSMSPGGKVHDLMVNQISKDKELLKKELRPINTAKWDRIIPCHGDVIETGGRVAWDQVWAKFA</sequence>
<dbReference type="InterPro" id="IPR025638">
    <property type="entry name" value="DUF4336"/>
</dbReference>
<reference evidence="3" key="2">
    <citation type="submission" date="2013-12" db="EMBL/GenBank/DDBJ databases">
        <title>Evolution of pathogenesis and genome organization in the Tremellales.</title>
        <authorList>
            <person name="Cuomo C."/>
            <person name="Litvintseva A."/>
            <person name="Heitman J."/>
            <person name="Chen Y."/>
            <person name="Sun S."/>
            <person name="Springer D."/>
            <person name="Dromer F."/>
            <person name="Young S."/>
            <person name="Zeng Q."/>
            <person name="Chapman S."/>
            <person name="Gujja S."/>
            <person name="Saif S."/>
            <person name="Birren B."/>
        </authorList>
    </citation>
    <scope>NUCLEOTIDE SEQUENCE [LARGE SCALE GENOMIC DNA]</scope>
    <source>
        <strain evidence="3">BCC8398</strain>
    </source>
</reference>
<dbReference type="PANTHER" id="PTHR33835:SF1">
    <property type="entry name" value="METALLO-BETA-LACTAMASE DOMAIN-CONTAINING PROTEIN"/>
    <property type="match status" value="1"/>
</dbReference>
<dbReference type="OrthoDB" id="421671at2759"/>
<organism evidence="2 3">
    <name type="scientific">Kwoniella heveanensis BCC8398</name>
    <dbReference type="NCBI Taxonomy" id="1296120"/>
    <lineage>
        <taxon>Eukaryota</taxon>
        <taxon>Fungi</taxon>
        <taxon>Dikarya</taxon>
        <taxon>Basidiomycota</taxon>
        <taxon>Agaricomycotina</taxon>
        <taxon>Tremellomycetes</taxon>
        <taxon>Tremellales</taxon>
        <taxon>Cryptococcaceae</taxon>
        <taxon>Kwoniella</taxon>
    </lineage>
</organism>
<name>A0A1B9GS29_9TREE</name>
<protein>
    <recommendedName>
        <fullName evidence="4">Metallo-beta-lactamase domain-containing protein</fullName>
    </recommendedName>
</protein>
<accession>A0A1B9GS29</accession>
<reference evidence="2 3" key="1">
    <citation type="submission" date="2013-07" db="EMBL/GenBank/DDBJ databases">
        <title>The Genome Sequence of Cryptococcus heveanensis BCC8398.</title>
        <authorList>
            <consortium name="The Broad Institute Genome Sequencing Platform"/>
            <person name="Cuomo C."/>
            <person name="Litvintseva A."/>
            <person name="Chen Y."/>
            <person name="Heitman J."/>
            <person name="Sun S."/>
            <person name="Springer D."/>
            <person name="Dromer F."/>
            <person name="Young S.K."/>
            <person name="Zeng Q."/>
            <person name="Gargeya S."/>
            <person name="Fitzgerald M."/>
            <person name="Abouelleil A."/>
            <person name="Alvarado L."/>
            <person name="Berlin A.M."/>
            <person name="Chapman S.B."/>
            <person name="Dewar J."/>
            <person name="Goldberg J."/>
            <person name="Griggs A."/>
            <person name="Gujja S."/>
            <person name="Hansen M."/>
            <person name="Howarth C."/>
            <person name="Imamovic A."/>
            <person name="Larimer J."/>
            <person name="McCowan C."/>
            <person name="Murphy C."/>
            <person name="Pearson M."/>
            <person name="Priest M."/>
            <person name="Roberts A."/>
            <person name="Saif S."/>
            <person name="Shea T."/>
            <person name="Sykes S."/>
            <person name="Wortman J."/>
            <person name="Nusbaum C."/>
            <person name="Birren B."/>
        </authorList>
    </citation>
    <scope>NUCLEOTIDE SEQUENCE [LARGE SCALE GENOMIC DNA]</scope>
    <source>
        <strain evidence="2 3">BCC8398</strain>
    </source>
</reference>
<evidence type="ECO:0008006" key="4">
    <source>
        <dbReference type="Google" id="ProtNLM"/>
    </source>
</evidence>
<keyword evidence="3" id="KW-1185">Reference proteome</keyword>
<dbReference type="SUPFAM" id="SSF56281">
    <property type="entry name" value="Metallo-hydrolase/oxidoreductase"/>
    <property type="match status" value="1"/>
</dbReference>
<dbReference type="EMBL" id="KI669503">
    <property type="protein sequence ID" value="OCF33823.1"/>
    <property type="molecule type" value="Genomic_DNA"/>
</dbReference>
<evidence type="ECO:0000313" key="2">
    <source>
        <dbReference type="EMBL" id="OCF33823.1"/>
    </source>
</evidence>
<evidence type="ECO:0000313" key="3">
    <source>
        <dbReference type="Proteomes" id="UP000092666"/>
    </source>
</evidence>
<proteinExistence type="predicted"/>
<dbReference type="Proteomes" id="UP000092666">
    <property type="component" value="Unassembled WGS sequence"/>
</dbReference>
<gene>
    <name evidence="2" type="ORF">I316_04535</name>
</gene>
<dbReference type="InterPro" id="IPR036866">
    <property type="entry name" value="RibonucZ/Hydroxyglut_hydro"/>
</dbReference>
<evidence type="ECO:0000256" key="1">
    <source>
        <dbReference type="SAM" id="MobiDB-lite"/>
    </source>
</evidence>
<dbReference type="AlphaFoldDB" id="A0A1B9GS29"/>
<dbReference type="PANTHER" id="PTHR33835">
    <property type="entry name" value="YALI0C07656P"/>
    <property type="match status" value="1"/>
</dbReference>
<feature type="region of interest" description="Disordered" evidence="1">
    <location>
        <begin position="70"/>
        <end position="90"/>
    </location>
</feature>